<dbReference type="GO" id="GO:0005886">
    <property type="term" value="C:plasma membrane"/>
    <property type="evidence" value="ECO:0007669"/>
    <property type="project" value="UniProtKB-SubCell"/>
</dbReference>
<name>A0A1M5UFQ7_9FIRM</name>
<dbReference type="CDD" id="cd06550">
    <property type="entry name" value="TM_ABC_iron-siderophores_like"/>
    <property type="match status" value="1"/>
</dbReference>
<keyword evidence="10" id="KW-1185">Reference proteome</keyword>
<feature type="transmembrane region" description="Helical" evidence="8">
    <location>
        <begin position="12"/>
        <end position="35"/>
    </location>
</feature>
<dbReference type="Proteomes" id="UP000183995">
    <property type="component" value="Unassembled WGS sequence"/>
</dbReference>
<keyword evidence="4" id="KW-1003">Cell membrane</keyword>
<feature type="transmembrane region" description="Helical" evidence="8">
    <location>
        <begin position="103"/>
        <end position="124"/>
    </location>
</feature>
<dbReference type="Gene3D" id="1.10.3470.10">
    <property type="entry name" value="ABC transporter involved in vitamin B12 uptake, BtuC"/>
    <property type="match status" value="1"/>
</dbReference>
<dbReference type="EMBL" id="FQXV01000001">
    <property type="protein sequence ID" value="SHH61483.1"/>
    <property type="molecule type" value="Genomic_DNA"/>
</dbReference>
<feature type="transmembrane region" description="Helical" evidence="8">
    <location>
        <begin position="318"/>
        <end position="337"/>
    </location>
</feature>
<reference evidence="9 10" key="1">
    <citation type="submission" date="2016-11" db="EMBL/GenBank/DDBJ databases">
        <authorList>
            <person name="Jaros S."/>
            <person name="Januszkiewicz K."/>
            <person name="Wedrychowicz H."/>
        </authorList>
    </citation>
    <scope>NUCLEOTIDE SEQUENCE [LARGE SCALE GENOMIC DNA]</scope>
    <source>
        <strain evidence="9 10">DSM 10068</strain>
    </source>
</reference>
<evidence type="ECO:0000313" key="10">
    <source>
        <dbReference type="Proteomes" id="UP000183995"/>
    </source>
</evidence>
<organism evidence="9 10">
    <name type="scientific">Sporobacter termitidis DSM 10068</name>
    <dbReference type="NCBI Taxonomy" id="1123282"/>
    <lineage>
        <taxon>Bacteria</taxon>
        <taxon>Bacillati</taxon>
        <taxon>Bacillota</taxon>
        <taxon>Clostridia</taxon>
        <taxon>Eubacteriales</taxon>
        <taxon>Oscillospiraceae</taxon>
        <taxon>Sporobacter</taxon>
    </lineage>
</organism>
<evidence type="ECO:0000256" key="5">
    <source>
        <dbReference type="ARBA" id="ARBA00022692"/>
    </source>
</evidence>
<gene>
    <name evidence="9" type="ORF">SAMN02745823_00485</name>
</gene>
<dbReference type="RefSeq" id="WP_159435330.1">
    <property type="nucleotide sequence ID" value="NZ_FQXV01000001.1"/>
</dbReference>
<evidence type="ECO:0000256" key="1">
    <source>
        <dbReference type="ARBA" id="ARBA00004651"/>
    </source>
</evidence>
<feature type="transmembrane region" description="Helical" evidence="8">
    <location>
        <begin position="161"/>
        <end position="183"/>
    </location>
</feature>
<feature type="transmembrane region" description="Helical" evidence="8">
    <location>
        <begin position="41"/>
        <end position="63"/>
    </location>
</feature>
<feature type="transmembrane region" description="Helical" evidence="8">
    <location>
        <begin position="248"/>
        <end position="278"/>
    </location>
</feature>
<keyword evidence="5 8" id="KW-0812">Transmembrane</keyword>
<comment type="subcellular location">
    <subcellularLocation>
        <location evidence="1">Cell membrane</location>
        <topology evidence="1">Multi-pass membrane protein</topology>
    </subcellularLocation>
</comment>
<dbReference type="InterPro" id="IPR037294">
    <property type="entry name" value="ABC_BtuC-like"/>
</dbReference>
<sequence>MKSRSEGFRPIGYLLFAVVMLAVLILCVIVGSVNIPAKDTMAAIYTAVKNAILGLPISSSIIVSVRLPRVLAVALVGATLSLCGGAIQGLLRNPLADSSTMGVSTGAGVGAVLFLAFGFAVPGLQNAGTMLSAMAFAFISLLLILTLSYKIDYTLSTNTIILIGMIFTMFASSIISLVITFAGDKVNTVVFWLMGSLAAAKYRDVLILIGALLIFGTVILSMSRELNAFAVGEDNARHIGVNVKRAKYVILIAVSALIGVCVSIGGTIGFVGLVVPHMTRMIVGPNHRRLLPACLFSGATFLMLADLLARTLLNPVELPIGVVTSFFGAFAFVFIFYRTRKAK</sequence>
<evidence type="ECO:0000256" key="4">
    <source>
        <dbReference type="ARBA" id="ARBA00022475"/>
    </source>
</evidence>
<dbReference type="GO" id="GO:0022857">
    <property type="term" value="F:transmembrane transporter activity"/>
    <property type="evidence" value="ECO:0007669"/>
    <property type="project" value="InterPro"/>
</dbReference>
<protein>
    <submittedName>
        <fullName evidence="9">Iron complex transport system permease protein</fullName>
    </submittedName>
</protein>
<accession>A0A1M5UFQ7</accession>
<dbReference type="PANTHER" id="PTHR30472">
    <property type="entry name" value="FERRIC ENTEROBACTIN TRANSPORT SYSTEM PERMEASE PROTEIN"/>
    <property type="match status" value="1"/>
</dbReference>
<dbReference type="Pfam" id="PF01032">
    <property type="entry name" value="FecCD"/>
    <property type="match status" value="1"/>
</dbReference>
<dbReference type="FunFam" id="1.10.3470.10:FF:000001">
    <property type="entry name" value="Vitamin B12 ABC transporter permease BtuC"/>
    <property type="match status" value="1"/>
</dbReference>
<evidence type="ECO:0000256" key="8">
    <source>
        <dbReference type="SAM" id="Phobius"/>
    </source>
</evidence>
<dbReference type="PANTHER" id="PTHR30472:SF25">
    <property type="entry name" value="ABC TRANSPORTER PERMEASE PROTEIN MJ0876-RELATED"/>
    <property type="match status" value="1"/>
</dbReference>
<evidence type="ECO:0000256" key="7">
    <source>
        <dbReference type="ARBA" id="ARBA00023136"/>
    </source>
</evidence>
<evidence type="ECO:0000256" key="3">
    <source>
        <dbReference type="ARBA" id="ARBA00022448"/>
    </source>
</evidence>
<feature type="transmembrane region" description="Helical" evidence="8">
    <location>
        <begin position="131"/>
        <end position="149"/>
    </location>
</feature>
<evidence type="ECO:0000313" key="9">
    <source>
        <dbReference type="EMBL" id="SHH61483.1"/>
    </source>
</evidence>
<feature type="transmembrane region" description="Helical" evidence="8">
    <location>
        <begin position="290"/>
        <end position="312"/>
    </location>
</feature>
<feature type="transmembrane region" description="Helical" evidence="8">
    <location>
        <begin position="204"/>
        <end position="222"/>
    </location>
</feature>
<keyword evidence="6 8" id="KW-1133">Transmembrane helix</keyword>
<keyword evidence="3" id="KW-0813">Transport</keyword>
<dbReference type="InterPro" id="IPR000522">
    <property type="entry name" value="ABC_transptr_permease_BtuC"/>
</dbReference>
<feature type="transmembrane region" description="Helical" evidence="8">
    <location>
        <begin position="70"/>
        <end position="91"/>
    </location>
</feature>
<evidence type="ECO:0000256" key="6">
    <source>
        <dbReference type="ARBA" id="ARBA00022989"/>
    </source>
</evidence>
<dbReference type="STRING" id="1123282.SAMN02745823_00485"/>
<proteinExistence type="inferred from homology"/>
<keyword evidence="7 8" id="KW-0472">Membrane</keyword>
<dbReference type="OrthoDB" id="9792889at2"/>
<dbReference type="AlphaFoldDB" id="A0A1M5UFQ7"/>
<comment type="similarity">
    <text evidence="2">Belongs to the binding-protein-dependent transport system permease family. FecCD subfamily.</text>
</comment>
<evidence type="ECO:0000256" key="2">
    <source>
        <dbReference type="ARBA" id="ARBA00007935"/>
    </source>
</evidence>
<dbReference type="SUPFAM" id="SSF81345">
    <property type="entry name" value="ABC transporter involved in vitamin B12 uptake, BtuC"/>
    <property type="match status" value="1"/>
</dbReference>
<dbReference type="GO" id="GO:0033214">
    <property type="term" value="P:siderophore-iron import into cell"/>
    <property type="evidence" value="ECO:0007669"/>
    <property type="project" value="TreeGrafter"/>
</dbReference>